<name>A0ABT1H8L3_9NOCA</name>
<dbReference type="Gene3D" id="3.30.230.10">
    <property type="match status" value="1"/>
</dbReference>
<feature type="active site" evidence="9">
    <location>
        <position position="143"/>
    </location>
</feature>
<evidence type="ECO:0000256" key="9">
    <source>
        <dbReference type="HAMAP-Rule" id="MF_00061"/>
    </source>
</evidence>
<gene>
    <name evidence="9" type="primary">ispE</name>
    <name evidence="12" type="ORF">LX13_000326</name>
</gene>
<dbReference type="PANTHER" id="PTHR43527:SF2">
    <property type="entry name" value="4-DIPHOSPHOCYTIDYL-2-C-METHYL-D-ERYTHRITOL KINASE, CHLOROPLASTIC"/>
    <property type="match status" value="1"/>
</dbReference>
<keyword evidence="5 9" id="KW-0547">Nucleotide-binding</keyword>
<evidence type="ECO:0000256" key="6">
    <source>
        <dbReference type="ARBA" id="ARBA00022777"/>
    </source>
</evidence>
<dbReference type="InterPro" id="IPR014721">
    <property type="entry name" value="Ribsml_uS5_D2-typ_fold_subgr"/>
</dbReference>
<comment type="function">
    <text evidence="9">Catalyzes the phosphorylation of the position 2 hydroxy group of 4-diphosphocytidyl-2C-methyl-D-erythritol.</text>
</comment>
<dbReference type="InterPro" id="IPR020568">
    <property type="entry name" value="Ribosomal_Su5_D2-typ_SF"/>
</dbReference>
<feature type="domain" description="GHMP kinase C-terminal" evidence="11">
    <location>
        <begin position="209"/>
        <end position="284"/>
    </location>
</feature>
<dbReference type="Pfam" id="PF08544">
    <property type="entry name" value="GHMP_kinases_C"/>
    <property type="match status" value="1"/>
</dbReference>
<evidence type="ECO:0000256" key="2">
    <source>
        <dbReference type="ARBA" id="ARBA00012052"/>
    </source>
</evidence>
<dbReference type="NCBIfam" id="NF002870">
    <property type="entry name" value="PRK03188.1"/>
    <property type="match status" value="1"/>
</dbReference>
<reference evidence="12 13" key="1">
    <citation type="submission" date="2022-06" db="EMBL/GenBank/DDBJ databases">
        <title>Genomic Encyclopedia of Archaeal and Bacterial Type Strains, Phase II (KMG-II): from individual species to whole genera.</title>
        <authorList>
            <person name="Goeker M."/>
        </authorList>
    </citation>
    <scope>NUCLEOTIDE SEQUENCE [LARGE SCALE GENOMIC DNA]</scope>
    <source>
        <strain evidence="12 13">DSM 44693</strain>
    </source>
</reference>
<dbReference type="InterPro" id="IPR013750">
    <property type="entry name" value="GHMP_kinase_C_dom"/>
</dbReference>
<dbReference type="Gene3D" id="3.30.70.890">
    <property type="entry name" value="GHMP kinase, C-terminal domain"/>
    <property type="match status" value="1"/>
</dbReference>
<comment type="pathway">
    <text evidence="9">Isoprenoid biosynthesis; isopentenyl diphosphate biosynthesis via DXP pathway; isopentenyl diphosphate from 1-deoxy-D-xylulose 5-phosphate: step 3/6.</text>
</comment>
<dbReference type="InterPro" id="IPR004424">
    <property type="entry name" value="IspE"/>
</dbReference>
<dbReference type="GO" id="GO:0016301">
    <property type="term" value="F:kinase activity"/>
    <property type="evidence" value="ECO:0007669"/>
    <property type="project" value="UniProtKB-KW"/>
</dbReference>
<keyword evidence="13" id="KW-1185">Reference proteome</keyword>
<proteinExistence type="inferred from homology"/>
<evidence type="ECO:0000313" key="12">
    <source>
        <dbReference type="EMBL" id="MCP2174519.1"/>
    </source>
</evidence>
<keyword evidence="6 9" id="KW-0418">Kinase</keyword>
<keyword evidence="9" id="KW-0414">Isoprene biosynthesis</keyword>
<evidence type="ECO:0000259" key="11">
    <source>
        <dbReference type="Pfam" id="PF08544"/>
    </source>
</evidence>
<dbReference type="Pfam" id="PF00288">
    <property type="entry name" value="GHMP_kinases_N"/>
    <property type="match status" value="1"/>
</dbReference>
<comment type="caution">
    <text evidence="12">The sequence shown here is derived from an EMBL/GenBank/DDBJ whole genome shotgun (WGS) entry which is preliminary data.</text>
</comment>
<dbReference type="EC" id="2.7.1.148" evidence="2 9"/>
<evidence type="ECO:0000313" key="13">
    <source>
        <dbReference type="Proteomes" id="UP001206895"/>
    </source>
</evidence>
<dbReference type="SUPFAM" id="SSF55060">
    <property type="entry name" value="GHMP Kinase, C-terminal domain"/>
    <property type="match status" value="1"/>
</dbReference>
<evidence type="ECO:0000256" key="3">
    <source>
        <dbReference type="ARBA" id="ARBA00017473"/>
    </source>
</evidence>
<protein>
    <recommendedName>
        <fullName evidence="3 9">4-diphosphocytidyl-2-C-methyl-D-erythritol kinase</fullName>
        <shortName evidence="9">CMK</shortName>
        <ecNumber evidence="2 9">2.7.1.148</ecNumber>
    </recommendedName>
    <alternativeName>
        <fullName evidence="8 9">4-(cytidine-5'-diphospho)-2-C-methyl-D-erythritol kinase</fullName>
    </alternativeName>
</protein>
<evidence type="ECO:0000256" key="7">
    <source>
        <dbReference type="ARBA" id="ARBA00022840"/>
    </source>
</evidence>
<comment type="similarity">
    <text evidence="1 9">Belongs to the GHMP kinase family. IspE subfamily.</text>
</comment>
<dbReference type="InterPro" id="IPR006204">
    <property type="entry name" value="GHMP_kinase_N_dom"/>
</dbReference>
<feature type="binding site" evidence="9">
    <location>
        <begin position="101"/>
        <end position="111"/>
    </location>
    <ligand>
        <name>ATP</name>
        <dbReference type="ChEBI" id="CHEBI:30616"/>
    </ligand>
</feature>
<sequence>MLSVVPRPVTVRVPAKINLHLGVGDLRDDGYHELETVFQAVSLTDEISIVPADTRTITVRGDHAAVVPTDHRNLAWAAVDAMAAATGHTGEVAIEITKGIPVAGGMAGGSADAAATLVGLARLWRVEPTRDEMYAMAADLGSDVSFSLHGGTALGSGRGENLMSVLSRGEFHWVIAIAGGGLSTPDVYRELDTLRRNESLSRASHPDQLMQALAAGDPRRLAPLLRNDLQPAAVSLMPTLRRTLRAGTDAGAIAGIVSGSGPTCVFLCTDSDHAVDVAAELSGAGVCRSVRIASGPVPGARLVDDDR</sequence>
<dbReference type="NCBIfam" id="TIGR00154">
    <property type="entry name" value="ispE"/>
    <property type="match status" value="1"/>
</dbReference>
<dbReference type="HAMAP" id="MF_00061">
    <property type="entry name" value="IspE"/>
    <property type="match status" value="1"/>
</dbReference>
<dbReference type="RefSeq" id="WP_253659574.1">
    <property type="nucleotide sequence ID" value="NZ_BAAAJQ010000001.1"/>
</dbReference>
<dbReference type="Proteomes" id="UP001206895">
    <property type="component" value="Unassembled WGS sequence"/>
</dbReference>
<comment type="catalytic activity">
    <reaction evidence="9">
        <text>4-CDP-2-C-methyl-D-erythritol + ATP = 4-CDP-2-C-methyl-D-erythritol 2-phosphate + ADP + H(+)</text>
        <dbReference type="Rhea" id="RHEA:18437"/>
        <dbReference type="ChEBI" id="CHEBI:15378"/>
        <dbReference type="ChEBI" id="CHEBI:30616"/>
        <dbReference type="ChEBI" id="CHEBI:57823"/>
        <dbReference type="ChEBI" id="CHEBI:57919"/>
        <dbReference type="ChEBI" id="CHEBI:456216"/>
        <dbReference type="EC" id="2.7.1.148"/>
    </reaction>
</comment>
<keyword evidence="7 9" id="KW-0067">ATP-binding</keyword>
<evidence type="ECO:0000256" key="4">
    <source>
        <dbReference type="ARBA" id="ARBA00022679"/>
    </source>
</evidence>
<keyword evidence="4 9" id="KW-0808">Transferase</keyword>
<feature type="domain" description="GHMP kinase N-terminal" evidence="10">
    <location>
        <begin position="73"/>
        <end position="151"/>
    </location>
</feature>
<accession>A0ABT1H8L3</accession>
<dbReference type="PIRSF" id="PIRSF010376">
    <property type="entry name" value="IspE"/>
    <property type="match status" value="1"/>
</dbReference>
<dbReference type="EMBL" id="JAMTCJ010000001">
    <property type="protein sequence ID" value="MCP2174519.1"/>
    <property type="molecule type" value="Genomic_DNA"/>
</dbReference>
<dbReference type="InterPro" id="IPR036554">
    <property type="entry name" value="GHMP_kinase_C_sf"/>
</dbReference>
<evidence type="ECO:0000259" key="10">
    <source>
        <dbReference type="Pfam" id="PF00288"/>
    </source>
</evidence>
<feature type="active site" evidence="9">
    <location>
        <position position="16"/>
    </location>
</feature>
<dbReference type="PANTHER" id="PTHR43527">
    <property type="entry name" value="4-DIPHOSPHOCYTIDYL-2-C-METHYL-D-ERYTHRITOL KINASE, CHLOROPLASTIC"/>
    <property type="match status" value="1"/>
</dbReference>
<evidence type="ECO:0000256" key="8">
    <source>
        <dbReference type="ARBA" id="ARBA00032554"/>
    </source>
</evidence>
<dbReference type="SUPFAM" id="SSF54211">
    <property type="entry name" value="Ribosomal protein S5 domain 2-like"/>
    <property type="match status" value="1"/>
</dbReference>
<evidence type="ECO:0000256" key="5">
    <source>
        <dbReference type="ARBA" id="ARBA00022741"/>
    </source>
</evidence>
<organism evidence="12 13">
    <name type="scientific">Williamsia maris</name>
    <dbReference type="NCBI Taxonomy" id="72806"/>
    <lineage>
        <taxon>Bacteria</taxon>
        <taxon>Bacillati</taxon>
        <taxon>Actinomycetota</taxon>
        <taxon>Actinomycetes</taxon>
        <taxon>Mycobacteriales</taxon>
        <taxon>Nocardiaceae</taxon>
        <taxon>Williamsia</taxon>
    </lineage>
</organism>
<evidence type="ECO:0000256" key="1">
    <source>
        <dbReference type="ARBA" id="ARBA00009684"/>
    </source>
</evidence>